<gene>
    <name evidence="2" type="ordered locus">Astex_3330</name>
</gene>
<protein>
    <submittedName>
        <fullName evidence="2">Uncharacterized protein</fullName>
    </submittedName>
</protein>
<feature type="transmembrane region" description="Helical" evidence="1">
    <location>
        <begin position="109"/>
        <end position="125"/>
    </location>
</feature>
<reference evidence="3" key="1">
    <citation type="submission" date="2010-12" db="EMBL/GenBank/DDBJ databases">
        <title>Complete sequence of chromosome 2 of Asticcacaulis excentricus CB 48.</title>
        <authorList>
            <consortium name="US DOE Joint Genome Institute"/>
            <person name="Lucas S."/>
            <person name="Copeland A."/>
            <person name="Lapidus A."/>
            <person name="Cheng J.-F."/>
            <person name="Bruce D."/>
            <person name="Goodwin L."/>
            <person name="Pitluck S."/>
            <person name="Teshima H."/>
            <person name="Davenport K."/>
            <person name="Detter J.C."/>
            <person name="Han C."/>
            <person name="Tapia R."/>
            <person name="Land M."/>
            <person name="Hauser L."/>
            <person name="Jeffries C."/>
            <person name="Kyrpides N."/>
            <person name="Ivanova N."/>
            <person name="Ovchinnikova G."/>
            <person name="Brun Y.V."/>
            <person name="Woyke T."/>
        </authorList>
    </citation>
    <scope>NUCLEOTIDE SEQUENCE [LARGE SCALE GENOMIC DNA]</scope>
    <source>
        <strain evidence="3">ATCC 15261 / DSM 4724 / KCTC 12464 / NCIMB 9791 / VKM B-1370 / CB 48</strain>
    </source>
</reference>
<dbReference type="RefSeq" id="WP_013480781.1">
    <property type="nucleotide sequence ID" value="NC_014817.1"/>
</dbReference>
<dbReference type="STRING" id="573065.Astex_3330"/>
<sequence>MVDPMKMTHAAVTSGRLWRRGVWSAALLLWLVPLIAMRVTTQVQWTAFDFAVFGAMLIAGAGAFDLVTRLSGSLVFRAAAGVALLGAFLLVWINLAVGMLGSEDNPANLIYALALAVGGIGAVLVRFQARGLAGVMLAVAGVQAAVAIASYVLGYEALVLNGSFVAIWLLSAWLFHMAAKGSA</sequence>
<accession>E8RTZ3</accession>
<dbReference type="KEGG" id="aex:Astex_3330"/>
<organism evidence="2 3">
    <name type="scientific">Asticcacaulis excentricus (strain ATCC 15261 / DSM 4724 / KCTC 12464 / NCIMB 9791 / VKM B-1370 / CB 48)</name>
    <dbReference type="NCBI Taxonomy" id="573065"/>
    <lineage>
        <taxon>Bacteria</taxon>
        <taxon>Pseudomonadati</taxon>
        <taxon>Pseudomonadota</taxon>
        <taxon>Alphaproteobacteria</taxon>
        <taxon>Caulobacterales</taxon>
        <taxon>Caulobacteraceae</taxon>
        <taxon>Asticcacaulis</taxon>
    </lineage>
</organism>
<keyword evidence="1" id="KW-1133">Transmembrane helix</keyword>
<dbReference type="HOGENOM" id="CLU_125466_0_0_5"/>
<feature type="transmembrane region" description="Helical" evidence="1">
    <location>
        <begin position="159"/>
        <end position="179"/>
    </location>
</feature>
<feature type="transmembrane region" description="Helical" evidence="1">
    <location>
        <begin position="132"/>
        <end position="153"/>
    </location>
</feature>
<evidence type="ECO:0000313" key="2">
    <source>
        <dbReference type="EMBL" id="ADU14964.1"/>
    </source>
</evidence>
<proteinExistence type="predicted"/>
<evidence type="ECO:0000256" key="1">
    <source>
        <dbReference type="SAM" id="Phobius"/>
    </source>
</evidence>
<feature type="transmembrane region" description="Helical" evidence="1">
    <location>
        <begin position="74"/>
        <end position="97"/>
    </location>
</feature>
<name>E8RTZ3_ASTEC</name>
<keyword evidence="1" id="KW-0812">Transmembrane</keyword>
<feature type="transmembrane region" description="Helical" evidence="1">
    <location>
        <begin position="45"/>
        <end position="67"/>
    </location>
</feature>
<keyword evidence="1" id="KW-0472">Membrane</keyword>
<dbReference type="EMBL" id="CP002396">
    <property type="protein sequence ID" value="ADU14964.1"/>
    <property type="molecule type" value="Genomic_DNA"/>
</dbReference>
<dbReference type="AlphaFoldDB" id="E8RTZ3"/>
<evidence type="ECO:0000313" key="3">
    <source>
        <dbReference type="Proteomes" id="UP000001492"/>
    </source>
</evidence>
<keyword evidence="3" id="KW-1185">Reference proteome</keyword>
<dbReference type="Proteomes" id="UP000001492">
    <property type="component" value="Chromosome 2"/>
</dbReference>
<dbReference type="eggNOG" id="ENOG5032YSV">
    <property type="taxonomic scope" value="Bacteria"/>
</dbReference>
<feature type="transmembrane region" description="Helical" evidence="1">
    <location>
        <begin position="21"/>
        <end position="39"/>
    </location>
</feature>